<keyword evidence="2" id="KW-1185">Reference proteome</keyword>
<evidence type="ECO:0000313" key="2">
    <source>
        <dbReference type="Proteomes" id="UP000324222"/>
    </source>
</evidence>
<dbReference type="EMBL" id="VSRR010003830">
    <property type="protein sequence ID" value="MPC37610.1"/>
    <property type="molecule type" value="Genomic_DNA"/>
</dbReference>
<organism evidence="1 2">
    <name type="scientific">Portunus trituberculatus</name>
    <name type="common">Swimming crab</name>
    <name type="synonym">Neptunus trituberculatus</name>
    <dbReference type="NCBI Taxonomy" id="210409"/>
    <lineage>
        <taxon>Eukaryota</taxon>
        <taxon>Metazoa</taxon>
        <taxon>Ecdysozoa</taxon>
        <taxon>Arthropoda</taxon>
        <taxon>Crustacea</taxon>
        <taxon>Multicrustacea</taxon>
        <taxon>Malacostraca</taxon>
        <taxon>Eumalacostraca</taxon>
        <taxon>Eucarida</taxon>
        <taxon>Decapoda</taxon>
        <taxon>Pleocyemata</taxon>
        <taxon>Brachyura</taxon>
        <taxon>Eubrachyura</taxon>
        <taxon>Portunoidea</taxon>
        <taxon>Portunidae</taxon>
        <taxon>Portuninae</taxon>
        <taxon>Portunus</taxon>
    </lineage>
</organism>
<name>A0A5B7ES57_PORTR</name>
<dbReference type="AlphaFoldDB" id="A0A5B7ES57"/>
<accession>A0A5B7ES57</accession>
<evidence type="ECO:0000313" key="1">
    <source>
        <dbReference type="EMBL" id="MPC37610.1"/>
    </source>
</evidence>
<protein>
    <submittedName>
        <fullName evidence="1">Uncharacterized protein</fullName>
    </submittedName>
</protein>
<reference evidence="1 2" key="1">
    <citation type="submission" date="2019-05" db="EMBL/GenBank/DDBJ databases">
        <title>Another draft genome of Portunus trituberculatus and its Hox gene families provides insights of decapod evolution.</title>
        <authorList>
            <person name="Jeong J.-H."/>
            <person name="Song I."/>
            <person name="Kim S."/>
            <person name="Choi T."/>
            <person name="Kim D."/>
            <person name="Ryu S."/>
            <person name="Kim W."/>
        </authorList>
    </citation>
    <scope>NUCLEOTIDE SEQUENCE [LARGE SCALE GENOMIC DNA]</scope>
    <source>
        <tissue evidence="1">Muscle</tissue>
    </source>
</reference>
<comment type="caution">
    <text evidence="1">The sequence shown here is derived from an EMBL/GenBank/DDBJ whole genome shotgun (WGS) entry which is preliminary data.</text>
</comment>
<gene>
    <name evidence="1" type="ORF">E2C01_031096</name>
</gene>
<dbReference type="Proteomes" id="UP000324222">
    <property type="component" value="Unassembled WGS sequence"/>
</dbReference>
<proteinExistence type="predicted"/>
<sequence>MIVTSRKNLGSVYAGHDLGLHIIPTCPGWCFFIECPWDGVADPLRLSGFRCLVSLMDCEKEFFFLSRKTSPQEPCKA</sequence>